<dbReference type="GO" id="GO:0005762">
    <property type="term" value="C:mitochondrial large ribosomal subunit"/>
    <property type="evidence" value="ECO:0007669"/>
    <property type="project" value="TreeGrafter"/>
</dbReference>
<keyword evidence="2 4" id="KW-0689">Ribosomal protein</keyword>
<dbReference type="Proteomes" id="UP000316726">
    <property type="component" value="Chromosome 1"/>
</dbReference>
<dbReference type="GO" id="GO:0003735">
    <property type="term" value="F:structural constituent of ribosome"/>
    <property type="evidence" value="ECO:0007669"/>
    <property type="project" value="InterPro"/>
</dbReference>
<evidence type="ECO:0000256" key="3">
    <source>
        <dbReference type="ARBA" id="ARBA00023274"/>
    </source>
</evidence>
<dbReference type="Gene3D" id="2.30.30.790">
    <property type="match status" value="1"/>
</dbReference>
<dbReference type="Pfam" id="PF01245">
    <property type="entry name" value="Ribosomal_L19"/>
    <property type="match status" value="1"/>
</dbReference>
<gene>
    <name evidence="4" type="ORF">A3770_01p09180</name>
</gene>
<proteinExistence type="inferred from homology"/>
<dbReference type="InterPro" id="IPR001857">
    <property type="entry name" value="Ribosomal_bL19"/>
</dbReference>
<dbReference type="AlphaFoldDB" id="A0A5B8MGC1"/>
<keyword evidence="5" id="KW-1185">Reference proteome</keyword>
<dbReference type="EMBL" id="CP031034">
    <property type="protein sequence ID" value="QDZ18400.1"/>
    <property type="molecule type" value="Genomic_DNA"/>
</dbReference>
<comment type="similarity">
    <text evidence="1">Belongs to the bacterial ribosomal protein bL19 family.</text>
</comment>
<keyword evidence="3" id="KW-0687">Ribonucleoprotein</keyword>
<evidence type="ECO:0000313" key="4">
    <source>
        <dbReference type="EMBL" id="QDZ18400.1"/>
    </source>
</evidence>
<dbReference type="InterPro" id="IPR008991">
    <property type="entry name" value="Translation_prot_SH3-like_sf"/>
</dbReference>
<evidence type="ECO:0000256" key="2">
    <source>
        <dbReference type="ARBA" id="ARBA00022980"/>
    </source>
</evidence>
<dbReference type="PRINTS" id="PR00061">
    <property type="entry name" value="RIBOSOMALL19"/>
</dbReference>
<dbReference type="PANTHER" id="PTHR15680">
    <property type="entry name" value="RIBOSOMAL PROTEIN L19"/>
    <property type="match status" value="1"/>
</dbReference>
<dbReference type="SUPFAM" id="SSF50104">
    <property type="entry name" value="Translation proteins SH3-like domain"/>
    <property type="match status" value="1"/>
</dbReference>
<dbReference type="STRING" id="1764295.A0A5B8MGC1"/>
<evidence type="ECO:0000256" key="1">
    <source>
        <dbReference type="ARBA" id="ARBA00005781"/>
    </source>
</evidence>
<accession>A0A5B8MGC1</accession>
<name>A0A5B8MGC1_9CHLO</name>
<organism evidence="4 5">
    <name type="scientific">Chloropicon primus</name>
    <dbReference type="NCBI Taxonomy" id="1764295"/>
    <lineage>
        <taxon>Eukaryota</taxon>
        <taxon>Viridiplantae</taxon>
        <taxon>Chlorophyta</taxon>
        <taxon>Chloropicophyceae</taxon>
        <taxon>Chloropicales</taxon>
        <taxon>Chloropicaceae</taxon>
        <taxon>Chloropicon</taxon>
    </lineage>
</organism>
<protein>
    <submittedName>
        <fullName evidence="4">Ribosomal protein L19</fullName>
    </submittedName>
</protein>
<dbReference type="GO" id="GO:0006412">
    <property type="term" value="P:translation"/>
    <property type="evidence" value="ECO:0007669"/>
    <property type="project" value="InterPro"/>
</dbReference>
<reference evidence="4 5" key="1">
    <citation type="submission" date="2018-07" db="EMBL/GenBank/DDBJ databases">
        <title>The complete nuclear genome of the prasinophyte Chloropicon primus (CCMP1205).</title>
        <authorList>
            <person name="Pombert J.-F."/>
            <person name="Otis C."/>
            <person name="Turmel M."/>
            <person name="Lemieux C."/>
        </authorList>
    </citation>
    <scope>NUCLEOTIDE SEQUENCE [LARGE SCALE GENOMIC DNA]</scope>
    <source>
        <strain evidence="4 5">CCMP1205</strain>
    </source>
</reference>
<evidence type="ECO:0000313" key="5">
    <source>
        <dbReference type="Proteomes" id="UP000316726"/>
    </source>
</evidence>
<dbReference type="OrthoDB" id="432645at2759"/>
<dbReference type="InterPro" id="IPR038657">
    <property type="entry name" value="Ribosomal_bL19_sf"/>
</dbReference>
<sequence>MWRLGSSWLRTIKTQSGQGRGKEKGPTIPLYALEPRKEVSDLSKYMSHDVKDKPWTPSSQRVKRKRQSKTAKYMVDLIEREQVAKAEERMPVPDFKAGDVLEVTTLVPENHGKTARYRGICIARRNRGMGSSFIIRNVIKDSPFELQFPTHSPLIQSIKVTEKGKAKRSKLYTLRNMPAKYSRV</sequence>
<dbReference type="PANTHER" id="PTHR15680:SF9">
    <property type="entry name" value="LARGE RIBOSOMAL SUBUNIT PROTEIN BL19M"/>
    <property type="match status" value="1"/>
</dbReference>